<dbReference type="OrthoDB" id="9811893at2"/>
<accession>C7Q4E1</accession>
<dbReference type="EMBL" id="CP001700">
    <property type="protein sequence ID" value="ACU70001.1"/>
    <property type="molecule type" value="Genomic_DNA"/>
</dbReference>
<dbReference type="Proteomes" id="UP000000851">
    <property type="component" value="Chromosome"/>
</dbReference>
<dbReference type="KEGG" id="cai:Caci_1075"/>
<evidence type="ECO:0000313" key="2">
    <source>
        <dbReference type="Proteomes" id="UP000000851"/>
    </source>
</evidence>
<evidence type="ECO:0000313" key="1">
    <source>
        <dbReference type="EMBL" id="ACU70001.1"/>
    </source>
</evidence>
<reference evidence="1 2" key="1">
    <citation type="journal article" date="2009" name="Stand. Genomic Sci.">
        <title>Complete genome sequence of Catenulispora acidiphila type strain (ID 139908).</title>
        <authorList>
            <person name="Copeland A."/>
            <person name="Lapidus A."/>
            <person name="Glavina Del Rio T."/>
            <person name="Nolan M."/>
            <person name="Lucas S."/>
            <person name="Chen F."/>
            <person name="Tice H."/>
            <person name="Cheng J.F."/>
            <person name="Bruce D."/>
            <person name="Goodwin L."/>
            <person name="Pitluck S."/>
            <person name="Mikhailova N."/>
            <person name="Pati A."/>
            <person name="Ivanova N."/>
            <person name="Mavromatis K."/>
            <person name="Chen A."/>
            <person name="Palaniappan K."/>
            <person name="Chain P."/>
            <person name="Land M."/>
            <person name="Hauser L."/>
            <person name="Chang Y.J."/>
            <person name="Jeffries C.D."/>
            <person name="Chertkov O."/>
            <person name="Brettin T."/>
            <person name="Detter J.C."/>
            <person name="Han C."/>
            <person name="Ali Z."/>
            <person name="Tindall B.J."/>
            <person name="Goker M."/>
            <person name="Bristow J."/>
            <person name="Eisen J.A."/>
            <person name="Markowitz V."/>
            <person name="Hugenholtz P."/>
            <person name="Kyrpides N.C."/>
            <person name="Klenk H.P."/>
        </authorList>
    </citation>
    <scope>NUCLEOTIDE SEQUENCE [LARGE SCALE GENOMIC DNA]</scope>
    <source>
        <strain evidence="2">DSM 44928 / JCM 14897 / NBRC 102108 / NRRL B-24433 / ID139908</strain>
    </source>
</reference>
<dbReference type="HOGENOM" id="CLU_108932_1_0_11"/>
<protein>
    <submittedName>
        <fullName evidence="1">Phosphotransferase (Aminonucleoside antibiotic resistance)</fullName>
    </submittedName>
</protein>
<dbReference type="eggNOG" id="COG0529">
    <property type="taxonomic scope" value="Bacteria"/>
</dbReference>
<proteinExistence type="predicted"/>
<dbReference type="Gene3D" id="3.40.50.300">
    <property type="entry name" value="P-loop containing nucleotide triphosphate hydrolases"/>
    <property type="match status" value="1"/>
</dbReference>
<dbReference type="GO" id="GO:0016740">
    <property type="term" value="F:transferase activity"/>
    <property type="evidence" value="ECO:0007669"/>
    <property type="project" value="UniProtKB-KW"/>
</dbReference>
<keyword evidence="1" id="KW-0808">Transferase</keyword>
<dbReference type="Pfam" id="PF13671">
    <property type="entry name" value="AAA_33"/>
    <property type="match status" value="1"/>
</dbReference>
<organism evidence="1 2">
    <name type="scientific">Catenulispora acidiphila (strain DSM 44928 / JCM 14897 / NBRC 102108 / NRRL B-24433 / ID139908)</name>
    <dbReference type="NCBI Taxonomy" id="479433"/>
    <lineage>
        <taxon>Bacteria</taxon>
        <taxon>Bacillati</taxon>
        <taxon>Actinomycetota</taxon>
        <taxon>Actinomycetes</taxon>
        <taxon>Catenulisporales</taxon>
        <taxon>Catenulisporaceae</taxon>
        <taxon>Catenulispora</taxon>
    </lineage>
</organism>
<name>C7Q4E1_CATAD</name>
<dbReference type="InParanoid" id="C7Q4E1"/>
<dbReference type="InterPro" id="IPR027417">
    <property type="entry name" value="P-loop_NTPase"/>
</dbReference>
<dbReference type="SUPFAM" id="SSF52540">
    <property type="entry name" value="P-loop containing nucleoside triphosphate hydrolases"/>
    <property type="match status" value="1"/>
</dbReference>
<keyword evidence="2" id="KW-1185">Reference proteome</keyword>
<gene>
    <name evidence="1" type="ordered locus">Caci_1075</name>
</gene>
<dbReference type="AlphaFoldDB" id="C7Q4E1"/>
<sequence length="192" mass="21034">MARLIVVTGIPASGKSTVAAVLAQRCARGVIVDGDTIRAMVVSGCVDMSREPSAEALWQLRLRYQASLAVAGVYLQAGFDVVFNDNVLGPLLDELPGLVPCDRFHLVVLNPSPEVIRDRDRQRAKTAYTAENGKFDWLRDVLTKETPRLGLWLDTSRQTPDESADIIIAKLDESLIFTDPRDGITSFMGFTG</sequence>
<dbReference type="STRING" id="479433.Caci_1075"/>